<reference evidence="3" key="1">
    <citation type="journal article" date="2013" name="Science">
        <title>The Amborella genome and the evolution of flowering plants.</title>
        <authorList>
            <consortium name="Amborella Genome Project"/>
        </authorList>
    </citation>
    <scope>NUCLEOTIDE SEQUENCE [LARGE SCALE GENOMIC DNA]</scope>
</reference>
<evidence type="ECO:0000313" key="3">
    <source>
        <dbReference type="Proteomes" id="UP000017836"/>
    </source>
</evidence>
<protein>
    <submittedName>
        <fullName evidence="2">Uncharacterized protein</fullName>
    </submittedName>
</protein>
<feature type="non-terminal residue" evidence="2">
    <location>
        <position position="119"/>
    </location>
</feature>
<feature type="region of interest" description="Disordered" evidence="1">
    <location>
        <begin position="31"/>
        <end position="69"/>
    </location>
</feature>
<gene>
    <name evidence="2" type="ORF">AMTR_s00121p00116660</name>
</gene>
<sequence>DLIDEWVSLRTPLLDQDFLNGTVAVMDDNANVAASNKGDMAMDKDDDYTRDEDDAQDDEETDGTMENNWLDPVIQKCEGAQHDAAPDEQEELTRLAREEVQASRRSSYSTRERRSCSRH</sequence>
<keyword evidence="3" id="KW-1185">Reference proteome</keyword>
<proteinExistence type="predicted"/>
<accession>W1NPI8</accession>
<dbReference type="Gramene" id="ERM97722">
    <property type="protein sequence ID" value="ERM97722"/>
    <property type="gene ID" value="AMTR_s00121p00116660"/>
</dbReference>
<name>W1NPI8_AMBTC</name>
<organism evidence="2 3">
    <name type="scientific">Amborella trichopoda</name>
    <dbReference type="NCBI Taxonomy" id="13333"/>
    <lineage>
        <taxon>Eukaryota</taxon>
        <taxon>Viridiplantae</taxon>
        <taxon>Streptophyta</taxon>
        <taxon>Embryophyta</taxon>
        <taxon>Tracheophyta</taxon>
        <taxon>Spermatophyta</taxon>
        <taxon>Magnoliopsida</taxon>
        <taxon>Amborellales</taxon>
        <taxon>Amborellaceae</taxon>
        <taxon>Amborella</taxon>
    </lineage>
</organism>
<feature type="non-terminal residue" evidence="2">
    <location>
        <position position="1"/>
    </location>
</feature>
<evidence type="ECO:0000313" key="2">
    <source>
        <dbReference type="EMBL" id="ERM97722.1"/>
    </source>
</evidence>
<feature type="compositionally biased region" description="Acidic residues" evidence="1">
    <location>
        <begin position="44"/>
        <end position="63"/>
    </location>
</feature>
<feature type="compositionally biased region" description="Basic and acidic residues" evidence="1">
    <location>
        <begin position="110"/>
        <end position="119"/>
    </location>
</feature>
<evidence type="ECO:0000256" key="1">
    <source>
        <dbReference type="SAM" id="MobiDB-lite"/>
    </source>
</evidence>
<feature type="region of interest" description="Disordered" evidence="1">
    <location>
        <begin position="96"/>
        <end position="119"/>
    </location>
</feature>
<dbReference type="Proteomes" id="UP000017836">
    <property type="component" value="Unassembled WGS sequence"/>
</dbReference>
<dbReference type="EMBL" id="KI395895">
    <property type="protein sequence ID" value="ERM97722.1"/>
    <property type="molecule type" value="Genomic_DNA"/>
</dbReference>
<dbReference type="AlphaFoldDB" id="W1NPI8"/>
<dbReference type="HOGENOM" id="CLU_167293_2_0_1"/>